<organism evidence="2">
    <name type="scientific">Leifsonia sp. NPDC080035</name>
    <dbReference type="NCBI Taxonomy" id="3143936"/>
    <lineage>
        <taxon>Bacteria</taxon>
        <taxon>Bacillati</taxon>
        <taxon>Actinomycetota</taxon>
        <taxon>Actinomycetes</taxon>
        <taxon>Micrococcales</taxon>
        <taxon>Microbacteriaceae</taxon>
        <taxon>Leifsonia</taxon>
    </lineage>
</organism>
<proteinExistence type="predicted"/>
<protein>
    <submittedName>
        <fullName evidence="2">Permease prefix domain 1-containing protein</fullName>
    </submittedName>
</protein>
<dbReference type="InterPro" id="IPR047928">
    <property type="entry name" value="Perm_prefix_1"/>
</dbReference>
<gene>
    <name evidence="2" type="ORF">AAME72_06405</name>
</gene>
<dbReference type="AlphaFoldDB" id="A0AAU7GHN7"/>
<dbReference type="NCBIfam" id="NF038403">
    <property type="entry name" value="perm_prefix_1"/>
    <property type="match status" value="1"/>
</dbReference>
<dbReference type="RefSeq" id="WP_348789407.1">
    <property type="nucleotide sequence ID" value="NZ_CP157390.1"/>
</dbReference>
<sequence>MSDQHNAELDARLDEAFRSLPDTDDLRDLRDELRAGLAARVAELEAEGSGPAAAIATAFAELGDVREIAAEVVGPEVLATPPRALPPTAQPPVPSRPARGPPTSSAGTASARSPPSSRGRSCSRSSQPWASRSRC</sequence>
<reference evidence="2" key="1">
    <citation type="submission" date="2024-05" db="EMBL/GenBank/DDBJ databases">
        <title>The Natural Products Discovery Center: Release of the First 8490 Sequenced Strains for Exploring Actinobacteria Biosynthetic Diversity.</title>
        <authorList>
            <person name="Kalkreuter E."/>
            <person name="Kautsar S.A."/>
            <person name="Yang D."/>
            <person name="Bader C.D."/>
            <person name="Teijaro C.N."/>
            <person name="Fluegel L."/>
            <person name="Davis C.M."/>
            <person name="Simpson J.R."/>
            <person name="Lauterbach L."/>
            <person name="Steele A.D."/>
            <person name="Gui C."/>
            <person name="Meng S."/>
            <person name="Li G."/>
            <person name="Viehrig K."/>
            <person name="Ye F."/>
            <person name="Su P."/>
            <person name="Kiefer A.F."/>
            <person name="Nichols A."/>
            <person name="Cepeda A.J."/>
            <person name="Yan W."/>
            <person name="Fan B."/>
            <person name="Jiang Y."/>
            <person name="Adhikari A."/>
            <person name="Zheng C.-J."/>
            <person name="Schuster L."/>
            <person name="Cowan T.M."/>
            <person name="Smanski M.J."/>
            <person name="Chevrette M.G."/>
            <person name="de Carvalho L.P.S."/>
            <person name="Shen B."/>
        </authorList>
    </citation>
    <scope>NUCLEOTIDE SEQUENCE</scope>
    <source>
        <strain evidence="2">NPDC080035</strain>
    </source>
</reference>
<name>A0AAU7GHN7_9MICO</name>
<evidence type="ECO:0000256" key="1">
    <source>
        <dbReference type="SAM" id="MobiDB-lite"/>
    </source>
</evidence>
<feature type="compositionally biased region" description="Low complexity" evidence="1">
    <location>
        <begin position="96"/>
        <end position="126"/>
    </location>
</feature>
<feature type="compositionally biased region" description="Pro residues" evidence="1">
    <location>
        <begin position="83"/>
        <end position="95"/>
    </location>
</feature>
<dbReference type="EMBL" id="CP157390">
    <property type="protein sequence ID" value="XBM49489.1"/>
    <property type="molecule type" value="Genomic_DNA"/>
</dbReference>
<feature type="region of interest" description="Disordered" evidence="1">
    <location>
        <begin position="76"/>
        <end position="135"/>
    </location>
</feature>
<accession>A0AAU7GHN7</accession>
<evidence type="ECO:0000313" key="2">
    <source>
        <dbReference type="EMBL" id="XBM49489.1"/>
    </source>
</evidence>